<comment type="caution">
    <text evidence="1">The sequence shown here is derived from an EMBL/GenBank/DDBJ whole genome shotgun (WGS) entry which is preliminary data.</text>
</comment>
<dbReference type="RefSeq" id="WP_227261597.1">
    <property type="nucleotide sequence ID" value="NZ_BAAADU010000002.1"/>
</dbReference>
<evidence type="ECO:0000313" key="1">
    <source>
        <dbReference type="EMBL" id="GAA0647162.1"/>
    </source>
</evidence>
<sequence length="107" mass="11604">MRRTRVLALAVVCCALFLTAGCLGNAQSGYLEASTVADAPANATVVAYDDVETEEIKRVVRDAAVAGEATVELDGEYERVRDAYESLDGRFVRYDGELVEVVLLTEQ</sequence>
<dbReference type="AlphaFoldDB" id="A0AAV3SZ49"/>
<accession>A0AAV3SZ49</accession>
<reference evidence="1 2" key="1">
    <citation type="journal article" date="2019" name="Int. J. Syst. Evol. Microbiol.">
        <title>The Global Catalogue of Microorganisms (GCM) 10K type strain sequencing project: providing services to taxonomists for standard genome sequencing and annotation.</title>
        <authorList>
            <consortium name="The Broad Institute Genomics Platform"/>
            <consortium name="The Broad Institute Genome Sequencing Center for Infectious Disease"/>
            <person name="Wu L."/>
            <person name="Ma J."/>
        </authorList>
    </citation>
    <scope>NUCLEOTIDE SEQUENCE [LARGE SCALE GENOMIC DNA]</scope>
    <source>
        <strain evidence="1 2">JCM 16327</strain>
    </source>
</reference>
<dbReference type="EMBL" id="BAAADU010000002">
    <property type="protein sequence ID" value="GAA0647162.1"/>
    <property type="molecule type" value="Genomic_DNA"/>
</dbReference>
<dbReference type="PROSITE" id="PS51257">
    <property type="entry name" value="PROKAR_LIPOPROTEIN"/>
    <property type="match status" value="1"/>
</dbReference>
<organism evidence="1 2">
    <name type="scientific">Salarchaeum japonicum</name>
    <dbReference type="NCBI Taxonomy" id="555573"/>
    <lineage>
        <taxon>Archaea</taxon>
        <taxon>Methanobacteriati</taxon>
        <taxon>Methanobacteriota</taxon>
        <taxon>Stenosarchaea group</taxon>
        <taxon>Halobacteria</taxon>
        <taxon>Halobacteriales</taxon>
        <taxon>Halobacteriaceae</taxon>
    </lineage>
</organism>
<keyword evidence="2" id="KW-1185">Reference proteome</keyword>
<protein>
    <submittedName>
        <fullName evidence="1">Uncharacterized protein</fullName>
    </submittedName>
</protein>
<evidence type="ECO:0000313" key="2">
    <source>
        <dbReference type="Proteomes" id="UP001500194"/>
    </source>
</evidence>
<dbReference type="Proteomes" id="UP001500194">
    <property type="component" value="Unassembled WGS sequence"/>
</dbReference>
<proteinExistence type="predicted"/>
<dbReference type="GeneID" id="68572185"/>
<gene>
    <name evidence="1" type="ORF">GCM10009019_06930</name>
</gene>
<name>A0AAV3SZ49_9EURY</name>